<evidence type="ECO:0008006" key="4">
    <source>
        <dbReference type="Google" id="ProtNLM"/>
    </source>
</evidence>
<dbReference type="PANTHER" id="PTHR14490:SF5">
    <property type="entry name" value="PROTEIN KRI1 HOMOLOG"/>
    <property type="match status" value="1"/>
</dbReference>
<accession>A0A564YWB0</accession>
<reference evidence="2 3" key="1">
    <citation type="submission" date="2019-07" db="EMBL/GenBank/DDBJ databases">
        <authorList>
            <person name="Jastrzebski P J."/>
            <person name="Paukszto L."/>
            <person name="Jastrzebski P J."/>
        </authorList>
    </citation>
    <scope>NUCLEOTIDE SEQUENCE [LARGE SCALE GENOMIC DNA]</scope>
    <source>
        <strain evidence="2 3">WMS-il1</strain>
    </source>
</reference>
<dbReference type="GO" id="GO:0000447">
    <property type="term" value="P:endonucleolytic cleavage in ITS1 to separate SSU-rRNA from 5.8S rRNA and LSU-rRNA from tricistronic rRNA transcript (SSU-rRNA, 5.8S rRNA, LSU-rRNA)"/>
    <property type="evidence" value="ECO:0007669"/>
    <property type="project" value="TreeGrafter"/>
</dbReference>
<feature type="compositionally biased region" description="Acidic residues" evidence="1">
    <location>
        <begin position="62"/>
        <end position="71"/>
    </location>
</feature>
<sequence length="491" mass="56853">MEFKINEEFAKHYNEYRQKEELMKLKSKYGDVKLKKKAVNEGEDGSEGSDVDSDSSSSSSESESEWEDQEQEDFLRLYDALCRNDPALNDEEKVWFKEKPDEDEEKKDRKGKVKPVLLKDHVRDLLLAEREDDILTVAPKDSKLDPKALKEAFLAETEKLFEDGDDDMFAKKTPKPMSDKPKKPPVDTSHFTFGVSQEDEEFLRDYLVNRRWRAAEKKDHQQKTAQQYNEPDADEMVEEVLANKKKQAAKVLGLDQPLLTAPEELEEDDDFLVKARRFEDAWNNNDEELEKQYPATSASRYRFEEDDKEFIKTYPRKIDDTLRQPSGKGMTRAEKRKARAERKAAEKARKIADIERLKRLKMAEFAEKLERIRKTCGDGFAMEAKIDTDTGKADDAYVNEVREEMIDCLDTDWDPEAHDRLVAKLFNDDYYGASTADDALDEAPKVESDEEDAAFMQTLDSGDYDDYLPRQVCCKATSIVRCILFSAYLLK</sequence>
<dbReference type="PANTHER" id="PTHR14490">
    <property type="entry name" value="ZINC FINGER, ZZ TYPE"/>
    <property type="match status" value="1"/>
</dbReference>
<dbReference type="Proteomes" id="UP000321570">
    <property type="component" value="Unassembled WGS sequence"/>
</dbReference>
<protein>
    <recommendedName>
        <fullName evidence="4">Protein KRI1 homolog</fullName>
    </recommendedName>
</protein>
<gene>
    <name evidence="2" type="ORF">WMSIL1_LOCUS9611</name>
</gene>
<dbReference type="InterPro" id="IPR018034">
    <property type="entry name" value="Kri1"/>
</dbReference>
<evidence type="ECO:0000256" key="1">
    <source>
        <dbReference type="SAM" id="MobiDB-lite"/>
    </source>
</evidence>
<organism evidence="2 3">
    <name type="scientific">Hymenolepis diminuta</name>
    <name type="common">Rat tapeworm</name>
    <dbReference type="NCBI Taxonomy" id="6216"/>
    <lineage>
        <taxon>Eukaryota</taxon>
        <taxon>Metazoa</taxon>
        <taxon>Spiralia</taxon>
        <taxon>Lophotrochozoa</taxon>
        <taxon>Platyhelminthes</taxon>
        <taxon>Cestoda</taxon>
        <taxon>Eucestoda</taxon>
        <taxon>Cyclophyllidea</taxon>
        <taxon>Hymenolepididae</taxon>
        <taxon>Hymenolepis</taxon>
    </lineage>
</organism>
<name>A0A564YWB0_HYMDI</name>
<dbReference type="GO" id="GO:0030686">
    <property type="term" value="C:90S preribosome"/>
    <property type="evidence" value="ECO:0007669"/>
    <property type="project" value="TreeGrafter"/>
</dbReference>
<feature type="compositionally biased region" description="Basic and acidic residues" evidence="1">
    <location>
        <begin position="91"/>
        <end position="100"/>
    </location>
</feature>
<feature type="region of interest" description="Disordered" evidence="1">
    <location>
        <begin position="36"/>
        <end position="71"/>
    </location>
</feature>
<feature type="region of interest" description="Disordered" evidence="1">
    <location>
        <begin position="318"/>
        <end position="344"/>
    </location>
</feature>
<dbReference type="AlphaFoldDB" id="A0A564YWB0"/>
<feature type="compositionally biased region" description="Acidic residues" evidence="1">
    <location>
        <begin position="41"/>
        <end position="53"/>
    </location>
</feature>
<proteinExistence type="predicted"/>
<feature type="region of interest" description="Disordered" evidence="1">
    <location>
        <begin position="165"/>
        <end position="193"/>
    </location>
</feature>
<dbReference type="EMBL" id="CABIJS010000399">
    <property type="protein sequence ID" value="VUZ50864.1"/>
    <property type="molecule type" value="Genomic_DNA"/>
</dbReference>
<evidence type="ECO:0000313" key="3">
    <source>
        <dbReference type="Proteomes" id="UP000321570"/>
    </source>
</evidence>
<dbReference type="GO" id="GO:0005730">
    <property type="term" value="C:nucleolus"/>
    <property type="evidence" value="ECO:0007669"/>
    <property type="project" value="TreeGrafter"/>
</dbReference>
<keyword evidence="3" id="KW-1185">Reference proteome</keyword>
<dbReference type="Pfam" id="PF05178">
    <property type="entry name" value="Kri1"/>
    <property type="match status" value="1"/>
</dbReference>
<feature type="region of interest" description="Disordered" evidence="1">
    <location>
        <begin position="214"/>
        <end position="233"/>
    </location>
</feature>
<evidence type="ECO:0000313" key="2">
    <source>
        <dbReference type="EMBL" id="VUZ50864.1"/>
    </source>
</evidence>
<feature type="region of interest" description="Disordered" evidence="1">
    <location>
        <begin position="91"/>
        <end position="112"/>
    </location>
</feature>